<dbReference type="InterPro" id="IPR035976">
    <property type="entry name" value="Sushi/SCR/CCP_sf"/>
</dbReference>
<gene>
    <name evidence="3" type="ORF">OFUS_LOCUS750</name>
</gene>
<dbReference type="GO" id="GO:0005576">
    <property type="term" value="C:extracellular region"/>
    <property type="evidence" value="ECO:0007669"/>
    <property type="project" value="InterPro"/>
</dbReference>
<sequence length="477" mass="52151">MGILLLYCSSILILEQIGFGYSQTTVFEKNILKRHNELRALHENTPPLKWHKSMATRALNYCRSLARTGRFAHSSSASRKNPHAGENLWRMSSTIKAQPNHLDSFGIKAAQDWYDEIKYYDYKKPVFGTKTGHFTQLVWDNTESVGCGLASGKKGMWNTYTVCCQYTPPGNYIGQFAQRVHRLKPKITTTTTTTTTPRPETKDHVPTRPKNGGMLKRCLRGTCTATYSCDTCFTLSGPAKAKCKSTRSCEGSSRFCDPVGPDHEDEKTCVLKKRGNTCDRLTGCTFMCPQLNSPVHGSITPTATTAGTSKSGTKATYACDTGYVLVGTKLRTCGRDGMWSGSAPGCVKAGALGVEFNAQTKLCGDQNGNPTVKIGQDAAMEVTLKYTFNNPNKLKTVDAIYHVLVDGPGRGLVETKLATVPKATTNRPGTATNMPNGDSYKSKFICSKTGTFTLKFSSWLSGQSTKIVESCEIKCVN</sequence>
<dbReference type="Proteomes" id="UP000749559">
    <property type="component" value="Unassembled WGS sequence"/>
</dbReference>
<accession>A0A8J1Y276</accession>
<dbReference type="PRINTS" id="PR00837">
    <property type="entry name" value="V5TPXLIKE"/>
</dbReference>
<dbReference type="Gene3D" id="2.10.70.10">
    <property type="entry name" value="Complement Module, domain 1"/>
    <property type="match status" value="1"/>
</dbReference>
<dbReference type="PROSITE" id="PS01009">
    <property type="entry name" value="CRISP_1"/>
    <property type="match status" value="1"/>
</dbReference>
<proteinExistence type="predicted"/>
<dbReference type="PRINTS" id="PR00838">
    <property type="entry name" value="V5ALLERGEN"/>
</dbReference>
<dbReference type="SMART" id="SM00198">
    <property type="entry name" value="SCP"/>
    <property type="match status" value="1"/>
</dbReference>
<dbReference type="InterPro" id="IPR002413">
    <property type="entry name" value="V5_allergen-like"/>
</dbReference>
<dbReference type="InterPro" id="IPR001283">
    <property type="entry name" value="CRISP-related"/>
</dbReference>
<dbReference type="Gene3D" id="3.40.33.10">
    <property type="entry name" value="CAP"/>
    <property type="match status" value="1"/>
</dbReference>
<evidence type="ECO:0000256" key="1">
    <source>
        <dbReference type="ARBA" id="ARBA00023157"/>
    </source>
</evidence>
<dbReference type="PROSITE" id="PS50923">
    <property type="entry name" value="SUSHI"/>
    <property type="match status" value="1"/>
</dbReference>
<dbReference type="CDD" id="cd05382">
    <property type="entry name" value="CAP_GAPR1-like"/>
    <property type="match status" value="1"/>
</dbReference>
<reference evidence="3" key="1">
    <citation type="submission" date="2022-03" db="EMBL/GenBank/DDBJ databases">
        <authorList>
            <person name="Martin C."/>
        </authorList>
    </citation>
    <scope>NUCLEOTIDE SEQUENCE</scope>
</reference>
<keyword evidence="2" id="KW-0768">Sushi</keyword>
<feature type="disulfide bond" evidence="2">
    <location>
        <begin position="319"/>
        <end position="346"/>
    </location>
</feature>
<organism evidence="3 4">
    <name type="scientific">Owenia fusiformis</name>
    <name type="common">Polychaete worm</name>
    <dbReference type="NCBI Taxonomy" id="6347"/>
    <lineage>
        <taxon>Eukaryota</taxon>
        <taxon>Metazoa</taxon>
        <taxon>Spiralia</taxon>
        <taxon>Lophotrochozoa</taxon>
        <taxon>Annelida</taxon>
        <taxon>Polychaeta</taxon>
        <taxon>Sedentaria</taxon>
        <taxon>Canalipalpata</taxon>
        <taxon>Sabellida</taxon>
        <taxon>Oweniida</taxon>
        <taxon>Oweniidae</taxon>
        <taxon>Owenia</taxon>
    </lineage>
</organism>
<keyword evidence="4" id="KW-1185">Reference proteome</keyword>
<dbReference type="Pfam" id="PF00188">
    <property type="entry name" value="CAP"/>
    <property type="match status" value="1"/>
</dbReference>
<dbReference type="CDD" id="cd00033">
    <property type="entry name" value="CCP"/>
    <property type="match status" value="1"/>
</dbReference>
<dbReference type="AlphaFoldDB" id="A0A8J1Y276"/>
<comment type="caution">
    <text evidence="2">Lacks conserved residue(s) required for the propagation of feature annotation.</text>
</comment>
<evidence type="ECO:0000313" key="3">
    <source>
        <dbReference type="EMBL" id="CAH1773107.1"/>
    </source>
</evidence>
<evidence type="ECO:0000256" key="2">
    <source>
        <dbReference type="PROSITE-ProRule" id="PRU00302"/>
    </source>
</evidence>
<dbReference type="OrthoDB" id="43654at2759"/>
<dbReference type="SUPFAM" id="SSF57535">
    <property type="entry name" value="Complement control module/SCR domain"/>
    <property type="match status" value="1"/>
</dbReference>
<evidence type="ECO:0000313" key="4">
    <source>
        <dbReference type="Proteomes" id="UP000749559"/>
    </source>
</evidence>
<dbReference type="InterPro" id="IPR000436">
    <property type="entry name" value="Sushi_SCR_CCP_dom"/>
</dbReference>
<dbReference type="SUPFAM" id="SSF55797">
    <property type="entry name" value="PR-1-like"/>
    <property type="match status" value="1"/>
</dbReference>
<dbReference type="Pfam" id="PF00084">
    <property type="entry name" value="Sushi"/>
    <property type="match status" value="1"/>
</dbReference>
<dbReference type="PANTHER" id="PTHR10334">
    <property type="entry name" value="CYSTEINE-RICH SECRETORY PROTEIN-RELATED"/>
    <property type="match status" value="1"/>
</dbReference>
<comment type="caution">
    <text evidence="3">The sequence shown here is derived from an EMBL/GenBank/DDBJ whole genome shotgun (WGS) entry which is preliminary data.</text>
</comment>
<dbReference type="InterPro" id="IPR035940">
    <property type="entry name" value="CAP_sf"/>
</dbReference>
<dbReference type="EMBL" id="CAIIXF020000001">
    <property type="protein sequence ID" value="CAH1773107.1"/>
    <property type="molecule type" value="Genomic_DNA"/>
</dbReference>
<keyword evidence="1 2" id="KW-1015">Disulfide bond</keyword>
<dbReference type="InterPro" id="IPR018244">
    <property type="entry name" value="Allrgn_V5/Tpx1_CS"/>
</dbReference>
<dbReference type="InterPro" id="IPR034113">
    <property type="entry name" value="SCP_GAPR1-like"/>
</dbReference>
<dbReference type="InterPro" id="IPR014044">
    <property type="entry name" value="CAP_dom"/>
</dbReference>
<dbReference type="SMART" id="SM00032">
    <property type="entry name" value="CCP"/>
    <property type="match status" value="1"/>
</dbReference>
<dbReference type="FunFam" id="3.40.33.10:FF:000010">
    <property type="entry name" value="Predicted protein"/>
    <property type="match status" value="1"/>
</dbReference>
<name>A0A8J1Y276_OWEFU</name>
<protein>
    <submittedName>
        <fullName evidence="3">Uncharacterized protein</fullName>
    </submittedName>
</protein>